<evidence type="ECO:0000256" key="6">
    <source>
        <dbReference type="ARBA" id="ARBA00025513"/>
    </source>
</evidence>
<evidence type="ECO:0000313" key="11">
    <source>
        <dbReference type="Proteomes" id="UP000536275"/>
    </source>
</evidence>
<evidence type="ECO:0000256" key="2">
    <source>
        <dbReference type="ARBA" id="ARBA00008035"/>
    </source>
</evidence>
<evidence type="ECO:0000256" key="1">
    <source>
        <dbReference type="ARBA" id="ARBA00004123"/>
    </source>
</evidence>
<feature type="region of interest" description="Disordered" evidence="8">
    <location>
        <begin position="130"/>
        <end position="152"/>
    </location>
</feature>
<dbReference type="Proteomes" id="UP000536275">
    <property type="component" value="Unassembled WGS sequence"/>
</dbReference>
<dbReference type="GO" id="GO:0006357">
    <property type="term" value="P:regulation of transcription by RNA polymerase II"/>
    <property type="evidence" value="ECO:0007669"/>
    <property type="project" value="InterPro"/>
</dbReference>
<keyword evidence="4 7" id="KW-0804">Transcription</keyword>
<comment type="function">
    <text evidence="6">Component of the NuA4 histone acetyltransferase complex which is involved in transcriptional activation of selected genes principally by acetylation of nucleosomal histone H4 and H2A. The NuA4 complex is also involved in DNA repair. Involved in gene silencing by neighboring heterochromatin, blockage of the silencing spreading along the chromosome, and required for cell cycle progression through G2/M.</text>
</comment>
<proteinExistence type="inferred from homology"/>
<dbReference type="GO" id="GO:0005634">
    <property type="term" value="C:nucleus"/>
    <property type="evidence" value="ECO:0007669"/>
    <property type="project" value="UniProtKB-SubCell"/>
</dbReference>
<evidence type="ECO:0000256" key="5">
    <source>
        <dbReference type="ARBA" id="ARBA00023242"/>
    </source>
</evidence>
<gene>
    <name evidence="10" type="ORF">FOB64_000796</name>
</gene>
<protein>
    <recommendedName>
        <fullName evidence="7">Enhancer of polycomb-like protein</fullName>
    </recommendedName>
</protein>
<evidence type="ECO:0000256" key="4">
    <source>
        <dbReference type="ARBA" id="ARBA00023163"/>
    </source>
</evidence>
<reference evidence="10 11" key="1">
    <citation type="submission" date="2020-03" db="EMBL/GenBank/DDBJ databases">
        <title>FDA dAtabase for Regulatory Grade micrObial Sequences (FDA-ARGOS): Supporting development and validation of Infectious Disease Dx tests.</title>
        <authorList>
            <person name="Campos J."/>
            <person name="Goldberg B."/>
            <person name="Tallon L."/>
            <person name="Sadzewicz L."/>
            <person name="Vavikolanu K."/>
            <person name="Mehta A."/>
            <person name="Aluvathingal J."/>
            <person name="Nadendla S."/>
            <person name="Nandy P."/>
            <person name="Geyer C."/>
            <person name="Yan Y."/>
            <person name="Sichtig H."/>
        </authorList>
    </citation>
    <scope>NUCLEOTIDE SEQUENCE [LARGE SCALE GENOMIC DNA]</scope>
    <source>
        <strain evidence="10 11">FDAARGOS_656</strain>
    </source>
</reference>
<evidence type="ECO:0000256" key="3">
    <source>
        <dbReference type="ARBA" id="ARBA00023015"/>
    </source>
</evidence>
<comment type="similarity">
    <text evidence="2 7">Belongs to the enhancer of polycomb family.</text>
</comment>
<feature type="domain" description="Enhancer of polycomb-like N-terminal" evidence="9">
    <location>
        <begin position="25"/>
        <end position="146"/>
    </location>
</feature>
<sequence length="176" mass="20318">MAAAPPPPAKNQGKAKQHVTGARFRQRKISVKQPLTIYKQRDLPTLDSNELEPSQVHHLNSNASSSSTQQPRDLHAVETGVDKNEEEEVHLQQVINAAQKHFWFKSAVKTSNPPVYDHWKERKIERKGKTIQPTLKFEDPNSNEKENDNDPYICFRRREFRQARKTRRADTIGAEE</sequence>
<keyword evidence="3 7" id="KW-0805">Transcription regulation</keyword>
<dbReference type="GO" id="GO:0035267">
    <property type="term" value="C:NuA4 histone acetyltransferase complex"/>
    <property type="evidence" value="ECO:0007669"/>
    <property type="project" value="InterPro"/>
</dbReference>
<keyword evidence="5 7" id="KW-0539">Nucleus</keyword>
<dbReference type="Pfam" id="PF10513">
    <property type="entry name" value="EPL1"/>
    <property type="match status" value="1"/>
</dbReference>
<dbReference type="EMBL" id="JABWAD010000010">
    <property type="protein sequence ID" value="KAF6071837.1"/>
    <property type="molecule type" value="Genomic_DNA"/>
</dbReference>
<dbReference type="PANTHER" id="PTHR14898">
    <property type="entry name" value="ENHANCER OF POLYCOMB"/>
    <property type="match status" value="1"/>
</dbReference>
<evidence type="ECO:0000313" key="10">
    <source>
        <dbReference type="EMBL" id="KAF6071837.1"/>
    </source>
</evidence>
<accession>A0A8H6C5F7</accession>
<dbReference type="InterPro" id="IPR024943">
    <property type="entry name" value="Enhancer_polycomb"/>
</dbReference>
<evidence type="ECO:0000256" key="8">
    <source>
        <dbReference type="SAM" id="MobiDB-lite"/>
    </source>
</evidence>
<feature type="compositionally biased region" description="Polar residues" evidence="8">
    <location>
        <begin position="46"/>
        <end position="71"/>
    </location>
</feature>
<comment type="caution">
    <text evidence="10">The sequence shown here is derived from an EMBL/GenBank/DDBJ whole genome shotgun (WGS) entry which is preliminary data.</text>
</comment>
<dbReference type="AlphaFoldDB" id="A0A8H6C5F7"/>
<evidence type="ECO:0000256" key="7">
    <source>
        <dbReference type="RuleBase" id="RU361124"/>
    </source>
</evidence>
<organism evidence="10 11">
    <name type="scientific">Candida albicans</name>
    <name type="common">Yeast</name>
    <dbReference type="NCBI Taxonomy" id="5476"/>
    <lineage>
        <taxon>Eukaryota</taxon>
        <taxon>Fungi</taxon>
        <taxon>Dikarya</taxon>
        <taxon>Ascomycota</taxon>
        <taxon>Saccharomycotina</taxon>
        <taxon>Pichiomycetes</taxon>
        <taxon>Debaryomycetaceae</taxon>
        <taxon>Candida/Lodderomyces clade</taxon>
        <taxon>Candida</taxon>
    </lineage>
</organism>
<evidence type="ECO:0000259" key="9">
    <source>
        <dbReference type="Pfam" id="PF10513"/>
    </source>
</evidence>
<name>A0A8H6C5F7_CANAX</name>
<dbReference type="InterPro" id="IPR019542">
    <property type="entry name" value="Enhancer_polycomb-like_N"/>
</dbReference>
<feature type="region of interest" description="Disordered" evidence="8">
    <location>
        <begin position="1"/>
        <end position="75"/>
    </location>
</feature>
<comment type="subcellular location">
    <subcellularLocation>
        <location evidence="1 7">Nucleus</location>
    </subcellularLocation>
</comment>
<feature type="compositionally biased region" description="Basic and acidic residues" evidence="8">
    <location>
        <begin position="136"/>
        <end position="148"/>
    </location>
</feature>